<evidence type="ECO:0000313" key="4">
    <source>
        <dbReference type="EMBL" id="OWW22331.1"/>
    </source>
</evidence>
<dbReference type="PROSITE" id="PS51127">
    <property type="entry name" value="BIG1"/>
    <property type="match status" value="2"/>
</dbReference>
<feature type="domain" description="Big-1" evidence="3">
    <location>
        <begin position="31"/>
        <end position="125"/>
    </location>
</feature>
<accession>A0A254TI73</accession>
<feature type="region of interest" description="Disordered" evidence="2">
    <location>
        <begin position="604"/>
        <end position="625"/>
    </location>
</feature>
<proteinExistence type="inferred from homology"/>
<gene>
    <name evidence="4" type="ORF">AYR66_25390</name>
</gene>
<dbReference type="InterPro" id="IPR003344">
    <property type="entry name" value="Big_1_dom"/>
</dbReference>
<dbReference type="Proteomes" id="UP000197535">
    <property type="component" value="Unassembled WGS sequence"/>
</dbReference>
<protein>
    <recommendedName>
        <fullName evidence="3">Big-1 domain-containing protein</fullName>
    </recommendedName>
</protein>
<dbReference type="AlphaFoldDB" id="A0A254TI73"/>
<evidence type="ECO:0000256" key="2">
    <source>
        <dbReference type="SAM" id="MobiDB-lite"/>
    </source>
</evidence>
<feature type="domain" description="Big-1" evidence="3">
    <location>
        <begin position="127"/>
        <end position="228"/>
    </location>
</feature>
<name>A0A254TI73_9BURK</name>
<evidence type="ECO:0000313" key="5">
    <source>
        <dbReference type="Proteomes" id="UP000197535"/>
    </source>
</evidence>
<dbReference type="EMBL" id="LSTO01000001">
    <property type="protein sequence ID" value="OWW22331.1"/>
    <property type="molecule type" value="Genomic_DNA"/>
</dbReference>
<evidence type="ECO:0000256" key="1">
    <source>
        <dbReference type="ARBA" id="ARBA00010116"/>
    </source>
</evidence>
<dbReference type="InterPro" id="IPR013783">
    <property type="entry name" value="Ig-like_fold"/>
</dbReference>
<dbReference type="Pfam" id="PF02369">
    <property type="entry name" value="Big_1"/>
    <property type="match status" value="1"/>
</dbReference>
<sequence length="625" mass="62478">MMALALVSCGGGGGSAGTTSGTSGSSSTPASVSLLFSSSELPSSGTTGTEVTVTALVKNANNNAIASAPVTFTASSGALTAVSATTDANGKATALLSTSGDRTNRTITVTAKAGSVTTTGTVSVVGTAVSITGPSTVTSGGTGDFAITVRDQAGKAISGVPVAISSTKGNSVALKTAAGGTTSAAITNTQGQVVVTVTGVQAGKDTLVASSQGNTFSYEFNVNTLSLVITPSASQANVGTCNALNARLENSGVGQDGALNMSASRGVIYTDAACTAPLGSSAIPVTSGQAQTTYIKSDTAGTATITGTVANGPTAQTNIKFVAPLTPSATISVQPEPSVVSPSGTGQSNTSVLTVIVRDGTANNNLVKGAIVEFSILTDQSGGALSNPAVVTTEDDGTAKVIFSAGPATTPANGVQIQARIQGTSKTATATLTVSRKSLFVTAGTGNKLETPTTSTYRQDYSVFVTDASGNAVPEVTVTASVRAINYRKGRYTFDSDPATPETGWIRALPHYVCANEDINNNGILDAGEDFNNSGALEPRIPMTVTSSGKTDASGTAIVSILYPRDRGNWTDVRMTVTASVQGTEATYTTSTYTLPVLAADFADQATEPPGNPSPYGVNPCNIPN</sequence>
<comment type="similarity">
    <text evidence="1">Belongs to the intimin/invasin family.</text>
</comment>
<dbReference type="RefSeq" id="WP_088709158.1">
    <property type="nucleotide sequence ID" value="NZ_LSTO01000001.1"/>
</dbReference>
<dbReference type="InterPro" id="IPR008964">
    <property type="entry name" value="Invasin/intimin_cell_adhesion"/>
</dbReference>
<dbReference type="SUPFAM" id="SSF49373">
    <property type="entry name" value="Invasin/intimin cell-adhesion fragments"/>
    <property type="match status" value="3"/>
</dbReference>
<organism evidence="4 5">
    <name type="scientific">Noviherbaspirillum denitrificans</name>
    <dbReference type="NCBI Taxonomy" id="1968433"/>
    <lineage>
        <taxon>Bacteria</taxon>
        <taxon>Pseudomonadati</taxon>
        <taxon>Pseudomonadota</taxon>
        <taxon>Betaproteobacteria</taxon>
        <taxon>Burkholderiales</taxon>
        <taxon>Oxalobacteraceae</taxon>
        <taxon>Noviherbaspirillum</taxon>
    </lineage>
</organism>
<evidence type="ECO:0000259" key="3">
    <source>
        <dbReference type="PROSITE" id="PS51127"/>
    </source>
</evidence>
<keyword evidence="5" id="KW-1185">Reference proteome</keyword>
<dbReference type="Gene3D" id="2.60.40.10">
    <property type="entry name" value="Immunoglobulins"/>
    <property type="match status" value="3"/>
</dbReference>
<reference evidence="4 5" key="1">
    <citation type="submission" date="2016-02" db="EMBL/GenBank/DDBJ databases">
        <authorList>
            <person name="Wen L."/>
            <person name="He K."/>
            <person name="Yang H."/>
        </authorList>
    </citation>
    <scope>NUCLEOTIDE SEQUENCE [LARGE SCALE GENOMIC DNA]</scope>
    <source>
        <strain evidence="4 5">TSA40</strain>
    </source>
</reference>
<dbReference type="SMART" id="SM00634">
    <property type="entry name" value="BID_1"/>
    <property type="match status" value="2"/>
</dbReference>
<comment type="caution">
    <text evidence="4">The sequence shown here is derived from an EMBL/GenBank/DDBJ whole genome shotgun (WGS) entry which is preliminary data.</text>
</comment>